<dbReference type="InterPro" id="IPR036595">
    <property type="entry name" value="A-macroglobulin_rcpt-bd_sf"/>
</dbReference>
<dbReference type="Pfam" id="PF01821">
    <property type="entry name" value="ANATO"/>
    <property type="match status" value="1"/>
</dbReference>
<dbReference type="SMART" id="SM01359">
    <property type="entry name" value="A2M_N_2"/>
    <property type="match status" value="1"/>
</dbReference>
<dbReference type="Pfam" id="PF17790">
    <property type="entry name" value="MG1"/>
    <property type="match status" value="1"/>
</dbReference>
<proteinExistence type="predicted"/>
<keyword evidence="2" id="KW-0964">Secreted</keyword>
<evidence type="ECO:0000259" key="4">
    <source>
        <dbReference type="PROSITE" id="PS01178"/>
    </source>
</evidence>
<dbReference type="Gene3D" id="2.60.40.690">
    <property type="entry name" value="Alpha-macroglobulin, receptor-binding domain"/>
    <property type="match status" value="1"/>
</dbReference>
<dbReference type="Gene3D" id="2.60.40.10">
    <property type="entry name" value="Immunoglobulins"/>
    <property type="match status" value="2"/>
</dbReference>
<dbReference type="Pfam" id="PF01759">
    <property type="entry name" value="NTR"/>
    <property type="match status" value="1"/>
</dbReference>
<dbReference type="Gene3D" id="2.60.40.1930">
    <property type="match status" value="3"/>
</dbReference>
<evidence type="ECO:0000259" key="5">
    <source>
        <dbReference type="PROSITE" id="PS50189"/>
    </source>
</evidence>
<reference evidence="6" key="3">
    <citation type="submission" date="2025-08" db="UniProtKB">
        <authorList>
            <consortium name="Ensembl"/>
        </authorList>
    </citation>
    <scope>IDENTIFICATION</scope>
</reference>
<dbReference type="InterPro" id="IPR041555">
    <property type="entry name" value="MG3"/>
</dbReference>
<dbReference type="Gene3D" id="1.20.91.20">
    <property type="entry name" value="Anaphylotoxins (complement system)"/>
    <property type="match status" value="1"/>
</dbReference>
<dbReference type="Proteomes" id="UP000265140">
    <property type="component" value="Chromosome 13"/>
</dbReference>
<dbReference type="InterPro" id="IPR011625">
    <property type="entry name" value="A2M_N_BRD"/>
</dbReference>
<evidence type="ECO:0000256" key="3">
    <source>
        <dbReference type="ARBA" id="ARBA00023157"/>
    </source>
</evidence>
<dbReference type="SMART" id="SM01360">
    <property type="entry name" value="A2M"/>
    <property type="match status" value="1"/>
</dbReference>
<dbReference type="InterPro" id="IPR002890">
    <property type="entry name" value="MG2"/>
</dbReference>
<dbReference type="InterPro" id="IPR041425">
    <property type="entry name" value="C3/4/5_MG1"/>
</dbReference>
<reference evidence="6" key="2">
    <citation type="submission" date="2020-02" db="EMBL/GenBank/DDBJ databases">
        <title>Esox lucius (northern pike) genome, fEsoLuc1, primary haplotype.</title>
        <authorList>
            <person name="Myers G."/>
            <person name="Karagic N."/>
            <person name="Meyer A."/>
            <person name="Pippel M."/>
            <person name="Reichard M."/>
            <person name="Winkler S."/>
            <person name="Tracey A."/>
            <person name="Sims Y."/>
            <person name="Howe K."/>
            <person name="Rhie A."/>
            <person name="Formenti G."/>
            <person name="Durbin R."/>
            <person name="Fedrigo O."/>
            <person name="Jarvis E.D."/>
        </authorList>
    </citation>
    <scope>NUCLEOTIDE SEQUENCE [LARGE SCALE GENOMIC DNA]</scope>
</reference>
<dbReference type="SUPFAM" id="SSF47686">
    <property type="entry name" value="Anaphylotoxins (complement system)"/>
    <property type="match status" value="1"/>
</dbReference>
<keyword evidence="7" id="KW-1185">Reference proteome</keyword>
<dbReference type="InterPro" id="IPR008993">
    <property type="entry name" value="TIMP-like_OB-fold"/>
</dbReference>
<dbReference type="Pfam" id="PF07703">
    <property type="entry name" value="A2M_BRD"/>
    <property type="match status" value="1"/>
</dbReference>
<dbReference type="FunCoup" id="A0A6Q2X521">
    <property type="interactions" value="442"/>
</dbReference>
<dbReference type="SUPFAM" id="SSF50242">
    <property type="entry name" value="TIMP-like"/>
    <property type="match status" value="1"/>
</dbReference>
<evidence type="ECO:0000256" key="2">
    <source>
        <dbReference type="ARBA" id="ARBA00022525"/>
    </source>
</evidence>
<dbReference type="PROSITE" id="PS01178">
    <property type="entry name" value="ANAPHYLATOXIN_2"/>
    <property type="match status" value="1"/>
</dbReference>
<name>A0A6Q2X521_ESOLU</name>
<dbReference type="CDD" id="cd00017">
    <property type="entry name" value="ANATO"/>
    <property type="match status" value="1"/>
</dbReference>
<dbReference type="SMART" id="SM01361">
    <property type="entry name" value="A2M_recep"/>
    <property type="match status" value="1"/>
</dbReference>
<feature type="domain" description="Anaphylatoxin-like" evidence="4">
    <location>
        <begin position="666"/>
        <end position="706"/>
    </location>
</feature>
<evidence type="ECO:0000256" key="1">
    <source>
        <dbReference type="ARBA" id="ARBA00004613"/>
    </source>
</evidence>
<comment type="subcellular location">
    <subcellularLocation>
        <location evidence="1">Secreted</location>
    </subcellularLocation>
</comment>
<dbReference type="InterPro" id="IPR050473">
    <property type="entry name" value="A2M/Complement_sys"/>
</dbReference>
<dbReference type="InterPro" id="IPR011626">
    <property type="entry name" value="Alpha-macroglobulin_TED"/>
</dbReference>
<dbReference type="Gene3D" id="2.60.120.1540">
    <property type="match status" value="1"/>
</dbReference>
<protein>
    <recommendedName>
        <fullName evidence="8">Complement component 5</fullName>
    </recommendedName>
</protein>
<sequence length="1615" mass="182379">NLSKGSFRIYVLFALFVIKKRDLYLITAPKYLRLDASEKVVIQLFGYTEETNVQVCLKSSMDGSHTKYAEQIVTLNAQNNFQDAVTLRIFPNTFSETATHAFLQVHSEQFVKHVRIPVLRKNGFLFIQTDKTIYTPEQSVKVRAFSLNEDLMPGLRQVTLTFRDPELQKVEIVDLTDVNGIPTMQNPFKIPLKPKLGIWRIEASYTNEFTTEAKAEFEVKEYVLPSLSINMEPEANYISFGSFESFKIKISARYIHGAPVVNADVFLRFGYIEQRPGQTAVLLPKSLRREQVRTLSYSAVSFVYLFFKTSLGGISQEAELAGVKFLKSPYSLSLVATSPFIKPGLPYTIRVSVKDNLGEPVERTPVSLVEAFIKRKGTFRLCELHTSFDCSLFIIYLCNAVMLFQFKTADERLPESSQAQYTLEAMAYSSPNERYLYIDLPSTYAAAEVGSPLSIVIYFYARSYLQIENFSYQIISRGKIVKFATEKHGGSTSQAIIFQVTRDMVPSIRLLVYYVMHGEGTSELVADSVWIDVKEKCVNGLKTELSFHQKEYKPKDVLTVEVKTGQDSLVALSAVDTAVYSLRASQDPLTSVLRHIEQSDQGCGGGGGKDNADVFRLAGLTFMTNANAQASQSEDDKCTAAVRPKRALSPNQKKEKAKQYGKMVFCCLQGLQQIPTLESCAHRANRVKHKNANDQKICREVFTECCEYSLKELQNSNENVLARAEVSFLFDLLPTQIRSYFPESWLWEVQPVRSGQVTLRRMLPDSLTTWEIKAVGMFKKEGICVADPIRISVTQAVSIDVPLPYSMVRGEQIKLKGSVYNQAEEIIQYCVTLTAGPGVCLFQGKPTKDDGVKTTRCDKYSWLESGSVGLITFTLMALEVGSHPLTFTLRTKQQGMNDQIIKTLRVVPEGIRIEEVIGGKLDPQGLYGFSIRTVELKNSLPSQLVPKTSVERLITINGEILGEVLAILDNPDGLHKLVNLPSGSAEGEIMKFLPVYFVYHYLETTNRWNIMGPEKYNHPSELKRKIREGITSIQSFRIPLKFSYSMWKDKEASTWLTAFVVKTLGQVDKYVKVDSVMLSNSIFWLINIAQNEDGSFTEYSTYIPVKLMAKGADAMDKSVYLTSFVMIGIKTAMEVENCGLMVRKAAMYVSNHAHLVKSMYARAVAAYALTLEDRDSMQSVMLYESLEKKAREKGEPVEYRYWQEKDVTQNPLTPDKTSAQMVETTAYVLLTALIKAKHQYAQPILNWLTQDQGYGGGFHSTQDTILTLEALAEYSKVIRSAKLDLLIEATYTKTKEQLGRISLNQKKPVGTPIEVRAYVFALMKTVYYKTTENNEMCNFDISIQLHSPDLKYKPRPNEMFTEASHTVMEIQLPTGVRPFQEDLNMFLNGLESVITDYKITEDMVVLQLDSVPSDQFICVGFRIQNLFQVGMVSASFFKVYDQCSKLYSNSEAKLLRLCVGEQCHCMAAECCNFKYDMDTSITADGRKRDTCHDHIHYAFKVKIKSIVEEGDFITYVANMLNPLKMGLENHKINSELEFVKKASCTSVDMKTGGQYLIVGADRMQIQVGRSYKYRYPLDSQATVEVWPSECGGNPTCVKYVNILEQYAEDLLIEGC</sequence>
<organism evidence="6 7">
    <name type="scientific">Esox lucius</name>
    <name type="common">Northern pike</name>
    <dbReference type="NCBI Taxonomy" id="8010"/>
    <lineage>
        <taxon>Eukaryota</taxon>
        <taxon>Metazoa</taxon>
        <taxon>Chordata</taxon>
        <taxon>Craniata</taxon>
        <taxon>Vertebrata</taxon>
        <taxon>Euteleostomi</taxon>
        <taxon>Actinopterygii</taxon>
        <taxon>Neopterygii</taxon>
        <taxon>Teleostei</taxon>
        <taxon>Protacanthopterygii</taxon>
        <taxon>Esociformes</taxon>
        <taxon>Esocidae</taxon>
        <taxon>Esox</taxon>
    </lineage>
</organism>
<keyword evidence="3" id="KW-1015">Disulfide bond</keyword>
<evidence type="ECO:0000313" key="6">
    <source>
        <dbReference type="Ensembl" id="ENSELUP00000048468.2"/>
    </source>
</evidence>
<dbReference type="Pfam" id="PF07678">
    <property type="entry name" value="TED_complement"/>
    <property type="match status" value="1"/>
</dbReference>
<dbReference type="Gene3D" id="2.20.130.20">
    <property type="match status" value="1"/>
</dbReference>
<accession>A0A6Q2X521</accession>
<dbReference type="GO" id="GO:0005615">
    <property type="term" value="C:extracellular space"/>
    <property type="evidence" value="ECO:0007669"/>
    <property type="project" value="InterPro"/>
</dbReference>
<evidence type="ECO:0000313" key="7">
    <source>
        <dbReference type="Proteomes" id="UP000265140"/>
    </source>
</evidence>
<dbReference type="GO" id="GO:0004866">
    <property type="term" value="F:endopeptidase inhibitor activity"/>
    <property type="evidence" value="ECO:0007669"/>
    <property type="project" value="InterPro"/>
</dbReference>
<dbReference type="Gene3D" id="2.60.40.1940">
    <property type="match status" value="1"/>
</dbReference>
<dbReference type="PANTHER" id="PTHR11412">
    <property type="entry name" value="MACROGLOBULIN / COMPLEMENT"/>
    <property type="match status" value="1"/>
</dbReference>
<dbReference type="InterPro" id="IPR008930">
    <property type="entry name" value="Terpenoid_cyclase/PrenylTrfase"/>
</dbReference>
<dbReference type="InParanoid" id="A0A6Q2X521"/>
<evidence type="ECO:0008006" key="8">
    <source>
        <dbReference type="Google" id="ProtNLM"/>
    </source>
</evidence>
<dbReference type="InterPro" id="IPR013783">
    <property type="entry name" value="Ig-like_fold"/>
</dbReference>
<dbReference type="SUPFAM" id="SSF48239">
    <property type="entry name" value="Terpenoid cyclases/Protein prenyltransferases"/>
    <property type="match status" value="1"/>
</dbReference>
<dbReference type="Pfam" id="PF01835">
    <property type="entry name" value="MG2"/>
    <property type="match status" value="1"/>
</dbReference>
<reference evidence="6" key="4">
    <citation type="submission" date="2025-09" db="UniProtKB">
        <authorList>
            <consortium name="Ensembl"/>
        </authorList>
    </citation>
    <scope>IDENTIFICATION</scope>
</reference>
<dbReference type="InterPro" id="IPR000020">
    <property type="entry name" value="Anaphylatoxin/fibulin"/>
</dbReference>
<dbReference type="Gene3D" id="2.40.50.120">
    <property type="match status" value="1"/>
</dbReference>
<dbReference type="InterPro" id="IPR009048">
    <property type="entry name" value="A-macroglobulin_rcpt-bd"/>
</dbReference>
<dbReference type="InterPro" id="IPR018081">
    <property type="entry name" value="Anaphylatoxin_comp_syst"/>
</dbReference>
<dbReference type="InterPro" id="IPR001599">
    <property type="entry name" value="Macroglobln_a2"/>
</dbReference>
<dbReference type="CDD" id="cd02896">
    <property type="entry name" value="complement_C3_C4_C5"/>
    <property type="match status" value="1"/>
</dbReference>
<feature type="domain" description="NTR" evidence="5">
    <location>
        <begin position="1471"/>
        <end position="1615"/>
    </location>
</feature>
<dbReference type="PROSITE" id="PS50189">
    <property type="entry name" value="NTR"/>
    <property type="match status" value="1"/>
</dbReference>
<dbReference type="SUPFAM" id="SSF49410">
    <property type="entry name" value="Alpha-macroglobulin receptor domain"/>
    <property type="match status" value="1"/>
</dbReference>
<dbReference type="Pfam" id="PF00207">
    <property type="entry name" value="A2M"/>
    <property type="match status" value="1"/>
</dbReference>
<dbReference type="Ensembl" id="ENSELUT00000069753.2">
    <property type="protein sequence ID" value="ENSELUP00000048468.2"/>
    <property type="gene ID" value="ENSELUG00000009867.3"/>
</dbReference>
<dbReference type="Bgee" id="ENSELUG00000009867">
    <property type="expression patterns" value="Expressed in liver and 7 other cell types or tissues"/>
</dbReference>
<dbReference type="SMART" id="SM00104">
    <property type="entry name" value="ANATO"/>
    <property type="match status" value="1"/>
</dbReference>
<dbReference type="Pfam" id="PF07677">
    <property type="entry name" value="A2M_recep"/>
    <property type="match status" value="1"/>
</dbReference>
<dbReference type="Pfam" id="PF17791">
    <property type="entry name" value="MG3"/>
    <property type="match status" value="1"/>
</dbReference>
<dbReference type="InterPro" id="IPR001134">
    <property type="entry name" value="Netrin_domain"/>
</dbReference>
<dbReference type="Gene3D" id="1.50.10.20">
    <property type="match status" value="1"/>
</dbReference>
<dbReference type="Gene3D" id="6.20.50.160">
    <property type="match status" value="1"/>
</dbReference>
<dbReference type="PANTHER" id="PTHR11412:SF83">
    <property type="entry name" value="COMPLEMENT C5"/>
    <property type="match status" value="1"/>
</dbReference>
<dbReference type="InterPro" id="IPR018933">
    <property type="entry name" value="Netrin_module_non-TIMP"/>
</dbReference>
<dbReference type="InterPro" id="IPR040839">
    <property type="entry name" value="MG4"/>
</dbReference>
<reference evidence="7" key="1">
    <citation type="journal article" date="2014" name="PLoS ONE">
        <title>The genome and linkage map of the northern pike (Esox lucius): conserved synteny revealed between the salmonid sister group and the Neoteleostei.</title>
        <authorList>
            <person name="Rondeau E.B."/>
            <person name="Minkley D.R."/>
            <person name="Leong J.S."/>
            <person name="Messmer A.M."/>
            <person name="Jantzen J.R."/>
            <person name="von Schalburg K.R."/>
            <person name="Lemon C."/>
            <person name="Bird N.H."/>
            <person name="Koop B.F."/>
        </authorList>
    </citation>
    <scope>NUCLEOTIDE SEQUENCE</scope>
</reference>
<dbReference type="SMART" id="SM00643">
    <property type="entry name" value="C345C"/>
    <property type="match status" value="1"/>
</dbReference>
<dbReference type="GeneTree" id="ENSGT00940000155670"/>
<dbReference type="Pfam" id="PF17789">
    <property type="entry name" value="MG4"/>
    <property type="match status" value="1"/>
</dbReference>